<evidence type="ECO:0000259" key="2">
    <source>
        <dbReference type="Pfam" id="PF01035"/>
    </source>
</evidence>
<reference evidence="3" key="1">
    <citation type="submission" date="2024-07" db="EMBL/GenBank/DDBJ databases">
        <title>Genome Analysis of a Potential Novel Vibrio Species Secreting pH- and Thermo-stable Alginate Lyase and its Application in Producing Alginate Oligosaccharides.</title>
        <authorList>
            <person name="Huang H."/>
            <person name="Bao K."/>
        </authorList>
    </citation>
    <scope>NUCLEOTIDE SEQUENCE</scope>
    <source>
        <strain evidence="3">HB236076</strain>
    </source>
</reference>
<dbReference type="EMBL" id="CP162601">
    <property type="protein sequence ID" value="XDK26362.1"/>
    <property type="molecule type" value="Genomic_DNA"/>
</dbReference>
<name>A0AB39HG15_9VIBR</name>
<accession>A0AB39HG15</accession>
<protein>
    <submittedName>
        <fullName evidence="3">MGMT family protein</fullName>
    </submittedName>
</protein>
<evidence type="ECO:0000313" key="3">
    <source>
        <dbReference type="EMBL" id="XDK26362.1"/>
    </source>
</evidence>
<dbReference type="CDD" id="cd06445">
    <property type="entry name" value="ATase"/>
    <property type="match status" value="1"/>
</dbReference>
<gene>
    <name evidence="3" type="ORF">AB0763_08990</name>
</gene>
<dbReference type="PANTHER" id="PTHR42942">
    <property type="entry name" value="6-O-METHYLGUANINE DNA METHYLTRANSFERASE"/>
    <property type="match status" value="1"/>
</dbReference>
<proteinExistence type="predicted"/>
<dbReference type="SUPFAM" id="SSF46767">
    <property type="entry name" value="Methylated DNA-protein cysteine methyltransferase, C-terminal domain"/>
    <property type="match status" value="1"/>
</dbReference>
<dbReference type="InterPro" id="IPR014048">
    <property type="entry name" value="MethylDNA_cys_MeTrfase_DNA-bd"/>
</dbReference>
<dbReference type="InterPro" id="IPR036217">
    <property type="entry name" value="MethylDNA_cys_MeTrfase_DNAb"/>
</dbReference>
<dbReference type="Gene3D" id="1.10.10.10">
    <property type="entry name" value="Winged helix-like DNA-binding domain superfamily/Winged helix DNA-binding domain"/>
    <property type="match status" value="1"/>
</dbReference>
<organism evidence="3">
    <name type="scientific">Vibrio sp. HB236076</name>
    <dbReference type="NCBI Taxonomy" id="3232307"/>
    <lineage>
        <taxon>Bacteria</taxon>
        <taxon>Pseudomonadati</taxon>
        <taxon>Pseudomonadota</taxon>
        <taxon>Gammaproteobacteria</taxon>
        <taxon>Vibrionales</taxon>
        <taxon>Vibrionaceae</taxon>
        <taxon>Vibrio</taxon>
    </lineage>
</organism>
<sequence>MPNEFLRAIYLVIHQIPPGKVCSYGLIAKMAGYPGYARHVGKALAQLPEGSQLPWHRVLNSQGQISLKGQRFDAQRQALLNEKITVSETGRVSLKQYLWQGD</sequence>
<dbReference type="KEGG" id="vih:AB0763_08990"/>
<dbReference type="InterPro" id="IPR052520">
    <property type="entry name" value="ATL_DNA_repair"/>
</dbReference>
<dbReference type="InterPro" id="IPR036388">
    <property type="entry name" value="WH-like_DNA-bd_sf"/>
</dbReference>
<dbReference type="GO" id="GO:0003824">
    <property type="term" value="F:catalytic activity"/>
    <property type="evidence" value="ECO:0007669"/>
    <property type="project" value="InterPro"/>
</dbReference>
<feature type="domain" description="Methylated-DNA-[protein]-cysteine S-methyltransferase DNA binding" evidence="2">
    <location>
        <begin position="4"/>
        <end position="83"/>
    </location>
</feature>
<dbReference type="Pfam" id="PF01035">
    <property type="entry name" value="DNA_binding_1"/>
    <property type="match status" value="1"/>
</dbReference>
<dbReference type="AlphaFoldDB" id="A0AB39HG15"/>
<dbReference type="RefSeq" id="WP_306100521.1">
    <property type="nucleotide sequence ID" value="NZ_CP162601.1"/>
</dbReference>
<keyword evidence="1" id="KW-0227">DNA damage</keyword>
<dbReference type="PANTHER" id="PTHR42942:SF1">
    <property type="entry name" value="ALKYLTRANSFERASE-LIKE PROTEIN 1"/>
    <property type="match status" value="1"/>
</dbReference>
<evidence type="ECO:0000256" key="1">
    <source>
        <dbReference type="ARBA" id="ARBA00022763"/>
    </source>
</evidence>
<dbReference type="GO" id="GO:0006281">
    <property type="term" value="P:DNA repair"/>
    <property type="evidence" value="ECO:0007669"/>
    <property type="project" value="InterPro"/>
</dbReference>